<keyword evidence="6 9" id="KW-0472">Membrane</keyword>
<protein>
    <submittedName>
        <fullName evidence="10">Transmembrane protein, putative</fullName>
    </submittedName>
</protein>
<feature type="compositionally biased region" description="Polar residues" evidence="8">
    <location>
        <begin position="3460"/>
        <end position="3472"/>
    </location>
</feature>
<dbReference type="SUPFAM" id="SSF50998">
    <property type="entry name" value="Quinoprotein alcohol dehydrogenase-like"/>
    <property type="match status" value="1"/>
</dbReference>
<feature type="transmembrane region" description="Helical" evidence="9">
    <location>
        <begin position="3077"/>
        <end position="3098"/>
    </location>
</feature>
<dbReference type="RefSeq" id="XP_001015862.3">
    <property type="nucleotide sequence ID" value="XM_001015862.3"/>
</dbReference>
<dbReference type="PANTHER" id="PTHR11319:SF35">
    <property type="entry name" value="OUTER MEMBRANE PROTEIN PMPC-RELATED"/>
    <property type="match status" value="1"/>
</dbReference>
<evidence type="ECO:0000313" key="10">
    <source>
        <dbReference type="EMBL" id="EAR95617.3"/>
    </source>
</evidence>
<dbReference type="SUPFAM" id="SSF101898">
    <property type="entry name" value="NHL repeat"/>
    <property type="match status" value="1"/>
</dbReference>
<gene>
    <name evidence="10" type="ORF">TTHERM_00266270</name>
</gene>
<keyword evidence="9" id="KW-1133">Transmembrane helix</keyword>
<feature type="transmembrane region" description="Helical" evidence="9">
    <location>
        <begin position="3050"/>
        <end position="3065"/>
    </location>
</feature>
<sequence>MGRDLSLLNRLIFSLIYFIVNINLYKGEPCTFRNTPFPKEYNFISTSIVNQQTKAYRYLNSTQNPSGKPFLYILRNSGQQSIIDVTSSSILNSYSISNTDVLTTSWDFGVQQTILYHILDQSGNVYEVDGSYGTQVNLFTTPFTSTQKSLVASNPCISMMHSVYVTFSGNQLYFVYYRLPTSSPQRVVTISLSTFGQNLSIQGCIIQNSDLDNVVIFASNPATSFLFSLANPTLPSNPENLLNGITVNLQFYGAQGAYRYFSYTPDTKTFFIVINLNGQQVCSYSQTVNYVAIRLDTKNSRYIFTDTTSVAKILKLADNSVVATLTFNEISIDFSESNLYVLNTQQTNYVSSLQISQINIYQDQVNDYIIFRGSQTFFVYKYSTLTPILFKDISLASNLILGFFLFNNQIIAVGDIQVTFLSIQNSKITQLNYNGVNIIVDNNSMVQSQIDYTNDRVIFANYANQVLINQLSTLTFEKMVFTSSIPGVRFQTIIPNNKLLVYYVQLSTNAQINDSRKYQVQVYDYKATSLLYTLTIPNSQMIYQLLYDQDTLDCFFILQKEAVSIVHRRFQQNSQEPPLGTYTLGSWSSIYAFLVTALKKLVVSTNNSVYVFDYNDPINNFQASPTLTYTASNVFSTYVIQNNIVVGYFAQSSASFGVYDVTQKVNGVLSIPNVSQVDIIFAADFSGNNQIMIGYVVFGQYIASVVNTQLQTIVKSQNLSTKEQGSNMNYDTKLQQVIYVGSQGTVFVLNYLDPTYAILQKLNFYTGTVSFVQFDTNNSIVNIFYADTTYVKLNYKTGIQLKIQSTQQTVVGAQITSDGQTITLVLYYCHVIQLNYIEQQAILKQKIPPSLSAPSSIEVDVERGLIYQYYGFSLYVYSYWEQTKLLKTVLVNPQLNMPFFIYEIKYSQKMNAIFILLYQGVTFYHLSYTDFSLVSTYNIPYTDTNIQSSYITIDDNLNRVFISSSKGSWCYYTYDPVSNKLINPKTYQQSLASNIGLINAIYLDVKKNLILIASNSFSSQLLYYDTLKVAVFSIPGHQGSFAQDLNIFFMFQINNPGNVWLYNSQTFNLIWQQQINQSGIGYMTVFQEPQYQQPSIIVTGLDKVVYYYPGLSVPNLKTYLHDQPIKPTFKPLFNGYLDYSSRVLITCDAKGALQIFSIPGMNLKYQYIAGTSSTYCYYLKYIQDLNSIVFMQSNNQISVLDMYSILTPEYQNNLQGFYGISDMLVQNNKAYTTDALGLIQVWDQTINQQTYITYQKRGYFEYTKGQLKQIPGTNFVLGLYPKQILKIDLNALSVVGTVNVNNCTSLQYFSSANLISCTFFNFVYLYDSTPKLIQTYTITTPTASAITNVQINTKFKHLIFSQTSGDLQVYTYDTYLSVGIINPPSAHALLVKEIIDSQNNLIITTYSDGSIFSFAYQQGSIGSPQAITLQPQSYTGYQITILQIVNSNYLLVKRVNEGFIQVLNYPSLSLFRYPNTNDNILDANPQRLGILQSPCTGPDIQIQENQSSSYFAIVCAGHYNFYSSVDFSKIGSIRQFFNIASTFTNFQTQKASSFKYINENYFINSYYQNLFIFYIDATKKILNYLGSYQNTDSVYYISNFSIINKSDNSGIYGIQLTIYSYIAMEQIVIPLVSIDTCQFSTSAQLFAGSLTNLETTYKQMKLFSVVNNFRLLITLSEGISLPLFPSFSFSSQSQLVFTPVGVDSPPSTTNQQSVRIKVYGSTQFFLSASKYSQLVMNNLNLIFIVNPLQSPISVLTTPLTSVNLSYIDIQSNVPGQQIIFQSIQSVQLSQMTISYSPQTTNSRLLLENRQLQVTSSTYSQASYLSFSDIQSIYLQGITIKGQTLTDLILFDIRNNVEDFIQNPNLATSSVTLDTFTIQGNTIISNIPQSIQLSQVNSIINFSLIPTVTVKNILVTDNKSNQSSMQGIINSEAVKNFQTTNCQFINNINLFLIQSNTTYAAVSASSNSAFNTKKYYQLQGSSVSLNTITMTSNVYNWYVQSLLLINSESLQGTSVYAYTNQLVDASSTSSNNLINQISILNCISVVNINLSDVKFSSNTNFQQGLLKIQNSAQVKIDQLNFSLNALQSGALYLVGISSLTISNSNFQKNKSQTQGSSIFSSSSTIQLNTVTFTSEQSSSNGGSIYIQGSTLGLDTCTFTGITSQGQGGAIYSDTSILTIKGSTFTQCQSIGQGGTIYATKSQINLDSTSIVSSSSQNYGGAISAVSNSIFTCNKCTFNQNKALNGGALYLKNSFSSSDIESSTFSQNTAYGSGGALMLDSSDIQVQGTKFMQNQAGHGGAIRYIGLVPRFLLQIHPSDLRATKDVNGFWNIKGNYYQNNVGYIIGPDISNVFTIISPTVNTTNFNFETMVPDSPNEKNYLPDHLVYQYRFSNFRSGESNFQFGIVLYDTLSQTINPSYSSILPSGFKLSQEVLDEINSINVKIQEINSIAKIEEQTISIDGSTIVDYRQSKNNSFYGAQLDSISISGVPGKTGSFCLAFNGLSRINPTNYFVQSECINFFVEFRKCVRGEVYLPRCGNCIINQCDICANGTYSLIDPQPNSGLQCKPCQTQYSSNCYSDQLTVLPGYWRTNALSDEFYQCDAKYNSCNGNQTSNYCAEGFIGALCQSCDQTGSVWNTRYGLTSLYSTLTCQKCSQMASQVSSQIVFLAFTGLYIFFQIYSNIQSSINYIKGQVIKQLNIYMVQNSLVKYELSVLSKFLIHYMTVQEIISQLTISNKNFSDQVYSVPKELLIPVQNLFYGFDCYLSDPSSAFSSYPIEYARLLFTFVQCAFLLALVIIFYASFLLVNIIKKERINYLISLYLLPSPLISSCLFLMYFFQQTLTSTSLQVITCQTVGNQYYMQSQMSKQCYTDEYFRWFPLLILTFIFSTFIYPLIIFLVLYRNREKIYNLSRLVKVQNSVQIQKDQSLRDGSKMCSQDVQKVDFNTSVRSQNPNNNSNNQNNRIIDKYQRFKTFYYKTYRRYGFLYFEFKPQYWWWEIMKMTMRQVIIILTQLSLFQILEKVSLIILILFLYSLLQLRIQPYRNKKLNQIDHMLNALSIIIIILGLYSQGITNDIHKQILSIIIIGLKFFVLGFIILRLLESFTAQQIFSIKNSKAICLFKILGEFFREEIFFRKDGVMRRNFPSLYLLMHKPELIGIDKHYRWKLIQVHIMDFIRERRVNGNTVDFLQVAQSKNSKILEESQDIKSRYKVLKSYSRYQAKDSINQPTTNTPKTSQFRNQQVKNYTNSPIQSGRSNNFLKQIQQQHSIVEQLDLQDQTNINTPGATSKFQTSRYNQYDQDGSKNQIYSSEGFQVKQSENQLIKPNFSQTIQKINAENQEKQKSLNIIIDNDTDVSNPDIFNDQNEREQVENNEIMQKNYFTELNPKGRISEKFDLQGQTSAPGTMKKQYLNGSNQEEEDAINKKYYRNGGQEGKQNGNELIGPSLQKGLKKQIELQEKKNVNSKGVTNNFQAAGNNYDEKDVFENGSKNMQKGYKNDEQD</sequence>
<feature type="transmembrane region" description="Helical" evidence="9">
    <location>
        <begin position="3004"/>
        <end position="3030"/>
    </location>
</feature>
<dbReference type="eggNOG" id="ENOG502SA63">
    <property type="taxonomic scope" value="Eukaryota"/>
</dbReference>
<dbReference type="KEGG" id="tet:TTHERM_00266270"/>
<reference evidence="11" key="1">
    <citation type="journal article" date="2006" name="PLoS Biol.">
        <title>Macronuclear genome sequence of the ciliate Tetrahymena thermophila, a model eukaryote.</title>
        <authorList>
            <person name="Eisen J.A."/>
            <person name="Coyne R.S."/>
            <person name="Wu M."/>
            <person name="Wu D."/>
            <person name="Thiagarajan M."/>
            <person name="Wortman J.R."/>
            <person name="Badger J.H."/>
            <person name="Ren Q."/>
            <person name="Amedeo P."/>
            <person name="Jones K.M."/>
            <person name="Tallon L.J."/>
            <person name="Delcher A.L."/>
            <person name="Salzberg S.L."/>
            <person name="Silva J.C."/>
            <person name="Haas B.J."/>
            <person name="Majoros W.H."/>
            <person name="Farzad M."/>
            <person name="Carlton J.M."/>
            <person name="Smith R.K. Jr."/>
            <person name="Garg J."/>
            <person name="Pearlman R.E."/>
            <person name="Karrer K.M."/>
            <person name="Sun L."/>
            <person name="Manning G."/>
            <person name="Elde N.C."/>
            <person name="Turkewitz A.P."/>
            <person name="Asai D.J."/>
            <person name="Wilkes D.E."/>
            <person name="Wang Y."/>
            <person name="Cai H."/>
            <person name="Collins K."/>
            <person name="Stewart B.A."/>
            <person name="Lee S.R."/>
            <person name="Wilamowska K."/>
            <person name="Weinberg Z."/>
            <person name="Ruzzo W.L."/>
            <person name="Wloga D."/>
            <person name="Gaertig J."/>
            <person name="Frankel J."/>
            <person name="Tsao C.-C."/>
            <person name="Gorovsky M.A."/>
            <person name="Keeling P.J."/>
            <person name="Waller R.F."/>
            <person name="Patron N.J."/>
            <person name="Cherry J.M."/>
            <person name="Stover N.A."/>
            <person name="Krieger C.J."/>
            <person name="del Toro C."/>
            <person name="Ryder H.F."/>
            <person name="Williamson S.C."/>
            <person name="Barbeau R.A."/>
            <person name="Hamilton E.P."/>
            <person name="Orias E."/>
        </authorList>
    </citation>
    <scope>NUCLEOTIDE SEQUENCE [LARGE SCALE GENOMIC DNA]</scope>
    <source>
        <strain evidence="11">SB210</strain>
    </source>
</reference>
<accession>I7MIX2</accession>
<evidence type="ECO:0000313" key="11">
    <source>
        <dbReference type="Proteomes" id="UP000009168"/>
    </source>
</evidence>
<dbReference type="InterPro" id="IPR011044">
    <property type="entry name" value="Quino_amine_DH_bsu"/>
</dbReference>
<dbReference type="GeneID" id="7846393"/>
<feature type="region of interest" description="Disordered" evidence="8">
    <location>
        <begin position="3394"/>
        <end position="3415"/>
    </location>
</feature>
<keyword evidence="9 10" id="KW-0812">Transmembrane</keyword>
<evidence type="ECO:0000256" key="8">
    <source>
        <dbReference type="SAM" id="MobiDB-lite"/>
    </source>
</evidence>
<dbReference type="GO" id="GO:0005576">
    <property type="term" value="C:extracellular region"/>
    <property type="evidence" value="ECO:0007669"/>
    <property type="project" value="UniProtKB-SubCell"/>
</dbReference>
<dbReference type="InterPro" id="IPR011047">
    <property type="entry name" value="Quinoprotein_ADH-like_sf"/>
</dbReference>
<evidence type="ECO:0000256" key="5">
    <source>
        <dbReference type="ARBA" id="ARBA00022729"/>
    </source>
</evidence>
<dbReference type="OrthoDB" id="75921at2759"/>
<evidence type="ECO:0000256" key="9">
    <source>
        <dbReference type="SAM" id="Phobius"/>
    </source>
</evidence>
<feature type="transmembrane region" description="Helical" evidence="9">
    <location>
        <begin position="2780"/>
        <end position="2804"/>
    </location>
</feature>
<feature type="transmembrane region" description="Helical" evidence="9">
    <location>
        <begin position="2816"/>
        <end position="2836"/>
    </location>
</feature>
<dbReference type="SUPFAM" id="SSF51126">
    <property type="entry name" value="Pectin lyase-like"/>
    <property type="match status" value="1"/>
</dbReference>
<dbReference type="Proteomes" id="UP000009168">
    <property type="component" value="Unassembled WGS sequence"/>
</dbReference>
<proteinExistence type="predicted"/>
<evidence type="ECO:0000256" key="7">
    <source>
        <dbReference type="ARBA" id="ARBA00023237"/>
    </source>
</evidence>
<evidence type="ECO:0000256" key="6">
    <source>
        <dbReference type="ARBA" id="ARBA00023136"/>
    </source>
</evidence>
<feature type="transmembrane region" description="Helical" evidence="9">
    <location>
        <begin position="2875"/>
        <end position="2899"/>
    </location>
</feature>
<dbReference type="EMBL" id="GG662703">
    <property type="protein sequence ID" value="EAR95617.3"/>
    <property type="molecule type" value="Genomic_DNA"/>
</dbReference>
<comment type="subcellular location">
    <subcellularLocation>
        <location evidence="1">Cell envelope</location>
    </subcellularLocation>
    <subcellularLocation>
        <location evidence="2">Cell outer membrane</location>
    </subcellularLocation>
    <subcellularLocation>
        <location evidence="3">Secreted</location>
    </subcellularLocation>
</comment>
<evidence type="ECO:0000256" key="1">
    <source>
        <dbReference type="ARBA" id="ARBA00004196"/>
    </source>
</evidence>
<evidence type="ECO:0000256" key="3">
    <source>
        <dbReference type="ARBA" id="ARBA00004613"/>
    </source>
</evidence>
<feature type="region of interest" description="Disordered" evidence="8">
    <location>
        <begin position="3458"/>
        <end position="3498"/>
    </location>
</feature>
<keyword evidence="5" id="KW-0732">Signal</keyword>
<name>I7MIX2_TETTS</name>
<keyword evidence="7" id="KW-0998">Cell outer membrane</keyword>
<keyword evidence="11" id="KW-1185">Reference proteome</keyword>
<keyword evidence="4" id="KW-0964">Secreted</keyword>
<evidence type="ECO:0000256" key="4">
    <source>
        <dbReference type="ARBA" id="ARBA00022525"/>
    </source>
</evidence>
<dbReference type="InterPro" id="IPR003368">
    <property type="entry name" value="POMP_repeat"/>
</dbReference>
<dbReference type="InterPro" id="IPR011050">
    <property type="entry name" value="Pectin_lyase_fold/virulence"/>
</dbReference>
<dbReference type="SUPFAM" id="SSF50969">
    <property type="entry name" value="YVTN repeat-like/Quinoprotein amine dehydrogenase"/>
    <property type="match status" value="1"/>
</dbReference>
<dbReference type="InParanoid" id="I7MIX2"/>
<dbReference type="PANTHER" id="PTHR11319">
    <property type="entry name" value="G PROTEIN-COUPLED RECEPTOR-RELATED"/>
    <property type="match status" value="1"/>
</dbReference>
<organism evidence="10 11">
    <name type="scientific">Tetrahymena thermophila (strain SB210)</name>
    <dbReference type="NCBI Taxonomy" id="312017"/>
    <lineage>
        <taxon>Eukaryota</taxon>
        <taxon>Sar</taxon>
        <taxon>Alveolata</taxon>
        <taxon>Ciliophora</taxon>
        <taxon>Intramacronucleata</taxon>
        <taxon>Oligohymenophorea</taxon>
        <taxon>Hymenostomatida</taxon>
        <taxon>Tetrahymenina</taxon>
        <taxon>Tetrahymenidae</taxon>
        <taxon>Tetrahymena</taxon>
    </lineage>
</organism>
<dbReference type="Pfam" id="PF02415">
    <property type="entry name" value="Chlam_PMP"/>
    <property type="match status" value="1"/>
</dbReference>
<evidence type="ECO:0000256" key="2">
    <source>
        <dbReference type="ARBA" id="ARBA00004442"/>
    </source>
</evidence>